<feature type="transmembrane region" description="Helical" evidence="1">
    <location>
        <begin position="45"/>
        <end position="62"/>
    </location>
</feature>
<dbReference type="RefSeq" id="WP_012617783.1">
    <property type="nucleotide sequence ID" value="NC_011832.1"/>
</dbReference>
<dbReference type="InterPro" id="IPR058362">
    <property type="entry name" value="DUF8049"/>
</dbReference>
<dbReference type="Pfam" id="PF26223">
    <property type="entry name" value="DUF8049"/>
    <property type="match status" value="1"/>
</dbReference>
<keyword evidence="1" id="KW-0472">Membrane</keyword>
<dbReference type="EMBL" id="CP001338">
    <property type="protein sequence ID" value="ACL16464.1"/>
    <property type="molecule type" value="Genomic_DNA"/>
</dbReference>
<keyword evidence="4" id="KW-1185">Reference proteome</keyword>
<dbReference type="HOGENOM" id="CLU_2392924_0_0_2"/>
<dbReference type="GeneID" id="7271038"/>
<proteinExistence type="predicted"/>
<gene>
    <name evidence="3" type="ordered locus">Mpal_1121</name>
</gene>
<feature type="transmembrane region" description="Helical" evidence="1">
    <location>
        <begin position="12"/>
        <end position="33"/>
    </location>
</feature>
<dbReference type="Proteomes" id="UP000002457">
    <property type="component" value="Chromosome"/>
</dbReference>
<evidence type="ECO:0000256" key="1">
    <source>
        <dbReference type="SAM" id="Phobius"/>
    </source>
</evidence>
<keyword evidence="1" id="KW-0812">Transmembrane</keyword>
<dbReference type="eggNOG" id="arCOG06620">
    <property type="taxonomic scope" value="Archaea"/>
</dbReference>
<evidence type="ECO:0000259" key="2">
    <source>
        <dbReference type="Pfam" id="PF26223"/>
    </source>
</evidence>
<dbReference type="KEGG" id="mpl:Mpal_1121"/>
<dbReference type="AlphaFoldDB" id="B8GH59"/>
<dbReference type="STRING" id="521011.Mpal_1121"/>
<protein>
    <recommendedName>
        <fullName evidence="2">DUF8049 domain-containing protein</fullName>
    </recommendedName>
</protein>
<keyword evidence="1" id="KW-1133">Transmembrane helix</keyword>
<evidence type="ECO:0000313" key="3">
    <source>
        <dbReference type="EMBL" id="ACL16464.1"/>
    </source>
</evidence>
<name>B8GH59_METPE</name>
<accession>B8GH59</accession>
<organism evidence="3 4">
    <name type="scientific">Methanosphaerula palustris (strain ATCC BAA-1556 / DSM 19958 / E1-9c)</name>
    <dbReference type="NCBI Taxonomy" id="521011"/>
    <lineage>
        <taxon>Archaea</taxon>
        <taxon>Methanobacteriati</taxon>
        <taxon>Methanobacteriota</taxon>
        <taxon>Stenosarchaea group</taxon>
        <taxon>Methanomicrobia</taxon>
        <taxon>Methanomicrobiales</taxon>
        <taxon>Methanoregulaceae</taxon>
        <taxon>Methanosphaerula</taxon>
    </lineage>
</organism>
<sequence length="93" mass="10141">MNGIPPAFRNGRFIVTLTAALCLILLAIVLKNVLHVPATQLSSDMILYIILYTGFIVSFQFTDNALPISSTQTKIWTAVSILMTLGIIAVYAI</sequence>
<reference evidence="3 4" key="1">
    <citation type="journal article" date="2015" name="Genome Announc.">
        <title>Complete Genome Sequence of Methanosphaerula palustris E1-9CT, a Hydrogenotrophic Methanogen Isolated from a Minerotrophic Fen Peatland.</title>
        <authorList>
            <person name="Cadillo-Quiroz H."/>
            <person name="Browne P."/>
            <person name="Kyrpides N."/>
            <person name="Woyke T."/>
            <person name="Goodwin L."/>
            <person name="Detter C."/>
            <person name="Yavitt J.B."/>
            <person name="Zinder S.H."/>
        </authorList>
    </citation>
    <scope>NUCLEOTIDE SEQUENCE [LARGE SCALE GENOMIC DNA]</scope>
    <source>
        <strain evidence="4">ATCC BAA-1556 / DSM 19958 / E1-9c</strain>
    </source>
</reference>
<feature type="transmembrane region" description="Helical" evidence="1">
    <location>
        <begin position="74"/>
        <end position="92"/>
    </location>
</feature>
<feature type="domain" description="DUF8049" evidence="2">
    <location>
        <begin position="14"/>
        <end position="93"/>
    </location>
</feature>
<evidence type="ECO:0000313" key="4">
    <source>
        <dbReference type="Proteomes" id="UP000002457"/>
    </source>
</evidence>